<keyword evidence="1" id="KW-0732">Signal</keyword>
<organism evidence="2 3">
    <name type="scientific">Cryptosporangium japonicum</name>
    <dbReference type="NCBI Taxonomy" id="80872"/>
    <lineage>
        <taxon>Bacteria</taxon>
        <taxon>Bacillati</taxon>
        <taxon>Actinomycetota</taxon>
        <taxon>Actinomycetes</taxon>
        <taxon>Cryptosporangiales</taxon>
        <taxon>Cryptosporangiaceae</taxon>
        <taxon>Cryptosporangium</taxon>
    </lineage>
</organism>
<sequence>MFWGESCAVPLIVTALLCVTAPPVAHAAQRGCPAPDWRTRPGSAVYAYTAEDVWIAPTTNGRTIGLDGTPLAGKITPGDVVRITATGRVSYGGWFNWRGTWGPAGNGRRVDPRAAGDWPFRGGRDAALVGKWRGTGTALDVGVDSGCVTVPPGAGQGLLLVPNDDQRWDNGDVGYTATIEVSHWEKVR</sequence>
<dbReference type="RefSeq" id="WP_344650054.1">
    <property type="nucleotide sequence ID" value="NZ_BAAAGX010000014.1"/>
</dbReference>
<proteinExistence type="predicted"/>
<dbReference type="Gene3D" id="2.60.120.430">
    <property type="entry name" value="Galactose-binding lectin"/>
    <property type="match status" value="1"/>
</dbReference>
<comment type="caution">
    <text evidence="2">The sequence shown here is derived from an EMBL/GenBank/DDBJ whole genome shotgun (WGS) entry which is preliminary data.</text>
</comment>
<protein>
    <submittedName>
        <fullName evidence="2">Uncharacterized protein</fullName>
    </submittedName>
</protein>
<evidence type="ECO:0000313" key="3">
    <source>
        <dbReference type="Proteomes" id="UP001500967"/>
    </source>
</evidence>
<reference evidence="2 3" key="1">
    <citation type="journal article" date="2019" name="Int. J. Syst. Evol. Microbiol.">
        <title>The Global Catalogue of Microorganisms (GCM) 10K type strain sequencing project: providing services to taxonomists for standard genome sequencing and annotation.</title>
        <authorList>
            <consortium name="The Broad Institute Genomics Platform"/>
            <consortium name="The Broad Institute Genome Sequencing Center for Infectious Disease"/>
            <person name="Wu L."/>
            <person name="Ma J."/>
        </authorList>
    </citation>
    <scope>NUCLEOTIDE SEQUENCE [LARGE SCALE GENOMIC DNA]</scope>
    <source>
        <strain evidence="2 3">JCM 10425</strain>
    </source>
</reference>
<dbReference type="Proteomes" id="UP001500967">
    <property type="component" value="Unassembled WGS sequence"/>
</dbReference>
<feature type="chain" id="PRO_5045790604" evidence="1">
    <location>
        <begin position="28"/>
        <end position="188"/>
    </location>
</feature>
<dbReference type="EMBL" id="BAAAGX010000014">
    <property type="protein sequence ID" value="GAA0248162.1"/>
    <property type="molecule type" value="Genomic_DNA"/>
</dbReference>
<feature type="signal peptide" evidence="1">
    <location>
        <begin position="1"/>
        <end position="27"/>
    </location>
</feature>
<name>A0ABN0UES4_9ACTN</name>
<keyword evidence="3" id="KW-1185">Reference proteome</keyword>
<evidence type="ECO:0000256" key="1">
    <source>
        <dbReference type="SAM" id="SignalP"/>
    </source>
</evidence>
<evidence type="ECO:0000313" key="2">
    <source>
        <dbReference type="EMBL" id="GAA0248162.1"/>
    </source>
</evidence>
<gene>
    <name evidence="2" type="ORF">GCM10009539_36810</name>
</gene>
<accession>A0ABN0UES4</accession>